<dbReference type="Proteomes" id="UP000668068">
    <property type="component" value="Unassembled WGS sequence"/>
</dbReference>
<reference evidence="1" key="1">
    <citation type="submission" date="2020-12" db="EMBL/GenBank/DDBJ databases">
        <title>Comparative genomics of Clostridium perfringens reveals patterns of host-associated phylogenetic clades and virulence factors.</title>
        <authorList>
            <person name="Smith A.H."/>
            <person name="Geier R."/>
        </authorList>
    </citation>
    <scope>NUCLEOTIDE SEQUENCE</scope>
    <source>
        <strain evidence="1">CHD30677R</strain>
    </source>
</reference>
<dbReference type="RefSeq" id="WP_003479554.1">
    <property type="nucleotide sequence ID" value="NZ_CABPRN010000008.1"/>
</dbReference>
<evidence type="ECO:0000313" key="1">
    <source>
        <dbReference type="EMBL" id="MBO3359931.1"/>
    </source>
</evidence>
<proteinExistence type="predicted"/>
<sequence>MIDIDELFINLNDKLQNFLKSPKENRVIAYDIQMILLDSILKIEGEIRDMKEKIESNKLICKDKDTETEIRRELSIESKKFKELSILYKEYIKKLREICDSLAFAYFSKYDLKSLCWKQSAGFISGKNGLKNELNKLKSIFDEGGFAILNDITNSLRYGDITVDDNGKPRLLEIKSSSNKNKRIIRQQQDIDYRMEMINNDYLESFLGTDKKFQRVYSKTAEINYIEELQMLIDEAIQNGSVIKEIEEGLVYNIEYKPKDFKNLKYIQEIMNEPKVFFVNQMKNINENYTPFPMLIKNNDYLMEFYSGNLLISVFIDLEVVKRKIEEKGYLFDISENDEFIITFGLNGDNISMNTSNYHIWRIGREFLSLDWFIDEIENVVNSIKMGIHNIDFCCEKN</sequence>
<evidence type="ECO:0000313" key="2">
    <source>
        <dbReference type="Proteomes" id="UP000668068"/>
    </source>
</evidence>
<dbReference type="EMBL" id="JAENQP010000011">
    <property type="protein sequence ID" value="MBO3359931.1"/>
    <property type="molecule type" value="Genomic_DNA"/>
</dbReference>
<organism evidence="1 2">
    <name type="scientific">Clostridium perfringens</name>
    <dbReference type="NCBI Taxonomy" id="1502"/>
    <lineage>
        <taxon>Bacteria</taxon>
        <taxon>Bacillati</taxon>
        <taxon>Bacillota</taxon>
        <taxon>Clostridia</taxon>
        <taxon>Eubacteriales</taxon>
        <taxon>Clostridiaceae</taxon>
        <taxon>Clostridium</taxon>
    </lineage>
</organism>
<comment type="caution">
    <text evidence="1">The sequence shown here is derived from an EMBL/GenBank/DDBJ whole genome shotgun (WGS) entry which is preliminary data.</text>
</comment>
<name>A0AAW4IZ69_CLOPF</name>
<protein>
    <submittedName>
        <fullName evidence="1">Uncharacterized protein</fullName>
    </submittedName>
</protein>
<gene>
    <name evidence="1" type="ORF">JJB47_14230</name>
</gene>
<accession>A0AAW4IZ69</accession>
<dbReference type="AlphaFoldDB" id="A0AAW4IZ69"/>